<feature type="transmembrane region" description="Helical" evidence="6">
    <location>
        <begin position="85"/>
        <end position="104"/>
    </location>
</feature>
<sequence length="384" mass="38522">MTTHADPSPTAAKTENWPGVIALGLGIFALITAAFLPAGLLPRIAGGLDVSAGVAGQTVSVTAFAAAASAFLIAVVLPRADRRRVMIGLTLLAIASNLIVAIAPNLAVLLLARILLGIALGGFWAMATAVASHLVNPERLGRALTVINTGVALATVAAVPIGAYLGDAWGWRAVFVVGAGAAAIALIVQATTLPHVEPVSASSIKALGAVLRSGVVLAGLLGILLVFSGHFSGFTYIRPATETLSNLDAGAFALLLLVFGIANFLGTLLAGLLADRAPRIGLLLFPVVIGAGMLLTYAASGSTALPFVAAAAWGLGFGGVPTTVLSWSARTEPTRVEQVSGVIVTVCNVAIAVGAGIGGTLADSTSPTTHCWSAPSQPWPVASS</sequence>
<dbReference type="GO" id="GO:0022857">
    <property type="term" value="F:transmembrane transporter activity"/>
    <property type="evidence" value="ECO:0007669"/>
    <property type="project" value="InterPro"/>
</dbReference>
<feature type="transmembrane region" description="Helical" evidence="6">
    <location>
        <begin position="110"/>
        <end position="131"/>
    </location>
</feature>
<dbReference type="RefSeq" id="WP_012924136.1">
    <property type="nucleotide sequence ID" value="NC_013729.1"/>
</dbReference>
<gene>
    <name evidence="8" type="ordered locus">Kfla_6590</name>
</gene>
<evidence type="ECO:0000256" key="2">
    <source>
        <dbReference type="ARBA" id="ARBA00022475"/>
    </source>
</evidence>
<evidence type="ECO:0000313" key="8">
    <source>
        <dbReference type="EMBL" id="ADB35584.1"/>
    </source>
</evidence>
<feature type="transmembrane region" description="Helical" evidence="6">
    <location>
        <begin position="59"/>
        <end position="78"/>
    </location>
</feature>
<feature type="transmembrane region" description="Helical" evidence="6">
    <location>
        <begin position="280"/>
        <end position="299"/>
    </location>
</feature>
<accession>D2PZL8</accession>
<feature type="domain" description="Major facilitator superfamily (MFS) profile" evidence="7">
    <location>
        <begin position="19"/>
        <end position="384"/>
    </location>
</feature>
<feature type="transmembrane region" description="Helical" evidence="6">
    <location>
        <begin position="169"/>
        <end position="188"/>
    </location>
</feature>
<dbReference type="SUPFAM" id="SSF103473">
    <property type="entry name" value="MFS general substrate transporter"/>
    <property type="match status" value="1"/>
</dbReference>
<reference evidence="8 9" key="2">
    <citation type="journal article" date="2010" name="Stand. Genomic Sci.">
        <title>Complete genome sequence of Kribbella flavida type strain (IFO 14399).</title>
        <authorList>
            <person name="Pukall R."/>
            <person name="Lapidus A."/>
            <person name="Glavina Del Rio T."/>
            <person name="Copeland A."/>
            <person name="Tice H."/>
            <person name="Cheng J.-F."/>
            <person name="Lucas S."/>
            <person name="Chen F."/>
            <person name="Nolan M."/>
            <person name="LaButti K."/>
            <person name="Pati A."/>
            <person name="Ivanova N."/>
            <person name="Mavrommatis K."/>
            <person name="Mikhailova N."/>
            <person name="Pitluck S."/>
            <person name="Bruce D."/>
            <person name="Goodwin L."/>
            <person name="Land M."/>
            <person name="Hauser L."/>
            <person name="Chang Y.-J."/>
            <person name="Jeffries C.D."/>
            <person name="Chen A."/>
            <person name="Palaniappan K."/>
            <person name="Chain P."/>
            <person name="Rohde M."/>
            <person name="Goeker M."/>
            <person name="Bristow J."/>
            <person name="Eisen J.A."/>
            <person name="Markowitz V."/>
            <person name="Hugenholtz P."/>
            <person name="Kyrpides N.C."/>
            <person name="Klenk H.-P."/>
            <person name="Brettin T."/>
        </authorList>
    </citation>
    <scope>NUCLEOTIDE SEQUENCE [LARGE SCALE GENOMIC DNA]</scope>
    <source>
        <strain evidence="9">DSM 17836 / JCM 10339 / NBRC 14399</strain>
    </source>
</reference>
<keyword evidence="5 6" id="KW-0472">Membrane</keyword>
<feature type="transmembrane region" description="Helical" evidence="6">
    <location>
        <begin position="20"/>
        <end position="39"/>
    </location>
</feature>
<dbReference type="GO" id="GO:0005886">
    <property type="term" value="C:plasma membrane"/>
    <property type="evidence" value="ECO:0007669"/>
    <property type="project" value="UniProtKB-SubCell"/>
</dbReference>
<dbReference type="KEGG" id="kfl:Kfla_6590"/>
<keyword evidence="4 6" id="KW-1133">Transmembrane helix</keyword>
<keyword evidence="3 6" id="KW-0812">Transmembrane</keyword>
<proteinExistence type="predicted"/>
<keyword evidence="2" id="KW-1003">Cell membrane</keyword>
<evidence type="ECO:0000256" key="1">
    <source>
        <dbReference type="ARBA" id="ARBA00004651"/>
    </source>
</evidence>
<feature type="transmembrane region" description="Helical" evidence="6">
    <location>
        <begin position="209"/>
        <end position="231"/>
    </location>
</feature>
<feature type="transmembrane region" description="Helical" evidence="6">
    <location>
        <begin position="339"/>
        <end position="362"/>
    </location>
</feature>
<dbReference type="AlphaFoldDB" id="D2PZL8"/>
<dbReference type="OrthoDB" id="9814237at2"/>
<feature type="transmembrane region" description="Helical" evidence="6">
    <location>
        <begin position="143"/>
        <end position="163"/>
    </location>
</feature>
<evidence type="ECO:0000313" key="9">
    <source>
        <dbReference type="Proteomes" id="UP000007967"/>
    </source>
</evidence>
<dbReference type="Pfam" id="PF07690">
    <property type="entry name" value="MFS_1"/>
    <property type="match status" value="1"/>
</dbReference>
<reference evidence="9" key="1">
    <citation type="submission" date="2009-09" db="EMBL/GenBank/DDBJ databases">
        <title>The complete genome of Kribbella flavida DSM 17836.</title>
        <authorList>
            <consortium name="US DOE Joint Genome Institute (JGI-PGF)"/>
            <person name="Lucas S."/>
            <person name="Copeland A."/>
            <person name="Lapidus A."/>
            <person name="Glavina del Rio T."/>
            <person name="Dalin E."/>
            <person name="Tice H."/>
            <person name="Bruce D."/>
            <person name="Goodwin L."/>
            <person name="Pitluck S."/>
            <person name="Kyrpides N."/>
            <person name="Mavromatis K."/>
            <person name="Ivanova N."/>
            <person name="Saunders E."/>
            <person name="Brettin T."/>
            <person name="Detter J.C."/>
            <person name="Han C."/>
            <person name="Larimer F."/>
            <person name="Land M."/>
            <person name="Hauser L."/>
            <person name="Markowitz V."/>
            <person name="Cheng J.-F."/>
            <person name="Hugenholtz P."/>
            <person name="Woyke T."/>
            <person name="Wu D."/>
            <person name="Pukall R."/>
            <person name="Klenk H.-P."/>
            <person name="Eisen J.A."/>
        </authorList>
    </citation>
    <scope>NUCLEOTIDE SEQUENCE [LARGE SCALE GENOMIC DNA]</scope>
    <source>
        <strain evidence="9">DSM 17836 / JCM 10339 / NBRC 14399</strain>
    </source>
</reference>
<dbReference type="InterPro" id="IPR020846">
    <property type="entry name" value="MFS_dom"/>
</dbReference>
<keyword evidence="9" id="KW-1185">Reference proteome</keyword>
<feature type="transmembrane region" description="Helical" evidence="6">
    <location>
        <begin position="251"/>
        <end position="273"/>
    </location>
</feature>
<dbReference type="InterPro" id="IPR011701">
    <property type="entry name" value="MFS"/>
</dbReference>
<dbReference type="STRING" id="479435.Kfla_6590"/>
<dbReference type="eggNOG" id="COG2814">
    <property type="taxonomic scope" value="Bacteria"/>
</dbReference>
<dbReference type="PROSITE" id="PS50850">
    <property type="entry name" value="MFS"/>
    <property type="match status" value="1"/>
</dbReference>
<dbReference type="HOGENOM" id="CLU_001265_61_1_11"/>
<dbReference type="PANTHER" id="PTHR43124">
    <property type="entry name" value="PURINE EFFLUX PUMP PBUE"/>
    <property type="match status" value="1"/>
</dbReference>
<dbReference type="Proteomes" id="UP000007967">
    <property type="component" value="Chromosome"/>
</dbReference>
<evidence type="ECO:0000256" key="5">
    <source>
        <dbReference type="ARBA" id="ARBA00023136"/>
    </source>
</evidence>
<dbReference type="Gene3D" id="1.20.1250.20">
    <property type="entry name" value="MFS general substrate transporter like domains"/>
    <property type="match status" value="1"/>
</dbReference>
<dbReference type="PANTHER" id="PTHR43124:SF5">
    <property type="entry name" value="PURINE RIBONUCLEOSIDE EFFLUX PUMP NEPI"/>
    <property type="match status" value="1"/>
</dbReference>
<evidence type="ECO:0000256" key="3">
    <source>
        <dbReference type="ARBA" id="ARBA00022692"/>
    </source>
</evidence>
<dbReference type="EMBL" id="CP001736">
    <property type="protein sequence ID" value="ADB35584.1"/>
    <property type="molecule type" value="Genomic_DNA"/>
</dbReference>
<evidence type="ECO:0000256" key="4">
    <source>
        <dbReference type="ARBA" id="ARBA00022989"/>
    </source>
</evidence>
<name>D2PZL8_KRIFD</name>
<evidence type="ECO:0000256" key="6">
    <source>
        <dbReference type="SAM" id="Phobius"/>
    </source>
</evidence>
<organism evidence="8 9">
    <name type="scientific">Kribbella flavida (strain DSM 17836 / JCM 10339 / NBRC 14399)</name>
    <dbReference type="NCBI Taxonomy" id="479435"/>
    <lineage>
        <taxon>Bacteria</taxon>
        <taxon>Bacillati</taxon>
        <taxon>Actinomycetota</taxon>
        <taxon>Actinomycetes</taxon>
        <taxon>Propionibacteriales</taxon>
        <taxon>Kribbellaceae</taxon>
        <taxon>Kribbella</taxon>
    </lineage>
</organism>
<dbReference type="CDD" id="cd17324">
    <property type="entry name" value="MFS_NepI_like"/>
    <property type="match status" value="1"/>
</dbReference>
<feature type="transmembrane region" description="Helical" evidence="6">
    <location>
        <begin position="305"/>
        <end position="327"/>
    </location>
</feature>
<dbReference type="InterPro" id="IPR036259">
    <property type="entry name" value="MFS_trans_sf"/>
</dbReference>
<dbReference type="InterPro" id="IPR050189">
    <property type="entry name" value="MFS_Efflux_Transporters"/>
</dbReference>
<comment type="subcellular location">
    <subcellularLocation>
        <location evidence="1">Cell membrane</location>
        <topology evidence="1">Multi-pass membrane protein</topology>
    </subcellularLocation>
</comment>
<evidence type="ECO:0000259" key="7">
    <source>
        <dbReference type="PROSITE" id="PS50850"/>
    </source>
</evidence>
<protein>
    <submittedName>
        <fullName evidence="8">Major facilitator superfamily MFS_1</fullName>
    </submittedName>
</protein>